<comment type="caution">
    <text evidence="9">The sequence shown here is derived from an EMBL/GenBank/DDBJ whole genome shotgun (WGS) entry which is preliminary data.</text>
</comment>
<dbReference type="InterPro" id="IPR038219">
    <property type="entry name" value="Sep15/SelM_sf"/>
</dbReference>
<dbReference type="AlphaFoldDB" id="A0ABD6EAB7"/>
<keyword evidence="4" id="KW-0256">Endoplasmic reticulum</keyword>
<keyword evidence="3 7" id="KW-0732">Signal</keyword>
<keyword evidence="5" id="KW-0712">Selenocysteine</keyword>
<accession>A0ABD6EAB7</accession>
<evidence type="ECO:0000259" key="8">
    <source>
        <dbReference type="Pfam" id="PF08806"/>
    </source>
</evidence>
<evidence type="ECO:0000256" key="3">
    <source>
        <dbReference type="ARBA" id="ARBA00022729"/>
    </source>
</evidence>
<feature type="domain" description="Selenoprotein F/M" evidence="8">
    <location>
        <begin position="81"/>
        <end position="153"/>
    </location>
</feature>
<dbReference type="SUPFAM" id="SSF52833">
    <property type="entry name" value="Thioredoxin-like"/>
    <property type="match status" value="1"/>
</dbReference>
<dbReference type="PANTHER" id="PTHR13077:SF6">
    <property type="entry name" value="SELENOPROTEIN F"/>
    <property type="match status" value="1"/>
</dbReference>
<evidence type="ECO:0000256" key="1">
    <source>
        <dbReference type="ARBA" id="ARBA00004319"/>
    </source>
</evidence>
<dbReference type="InterPro" id="IPR014912">
    <property type="entry name" value="Sep15_SelM_dom"/>
</dbReference>
<dbReference type="PANTHER" id="PTHR13077">
    <property type="entry name" value="SELENOPROTEIN F"/>
    <property type="match status" value="1"/>
</dbReference>
<evidence type="ECO:0000313" key="9">
    <source>
        <dbReference type="EMBL" id="MFH4974299.1"/>
    </source>
</evidence>
<evidence type="ECO:0000256" key="7">
    <source>
        <dbReference type="SAM" id="SignalP"/>
    </source>
</evidence>
<dbReference type="Gene3D" id="3.40.30.50">
    <property type="entry name" value="Sep15/SelM thioredoxin-like domain, active-site redox motif"/>
    <property type="match status" value="1"/>
</dbReference>
<keyword evidence="10" id="KW-1185">Reference proteome</keyword>
<feature type="chain" id="PRO_5044780267" description="Selenoprotein F" evidence="7">
    <location>
        <begin position="24"/>
        <end position="157"/>
    </location>
</feature>
<evidence type="ECO:0000256" key="5">
    <source>
        <dbReference type="ARBA" id="ARBA00022933"/>
    </source>
</evidence>
<feature type="signal peptide" evidence="7">
    <location>
        <begin position="1"/>
        <end position="23"/>
    </location>
</feature>
<reference evidence="9 10" key="1">
    <citation type="submission" date="2024-08" db="EMBL/GenBank/DDBJ databases">
        <title>Gnathostoma spinigerum genome.</title>
        <authorList>
            <person name="Gonzalez-Bertolin B."/>
            <person name="Monzon S."/>
            <person name="Zaballos A."/>
            <person name="Jimenez P."/>
            <person name="Dekumyoy P."/>
            <person name="Varona S."/>
            <person name="Cuesta I."/>
            <person name="Sumanam S."/>
            <person name="Adisakwattana P."/>
            <person name="Gasser R.B."/>
            <person name="Hernandez-Gonzalez A."/>
            <person name="Young N.D."/>
            <person name="Perteguer M.J."/>
        </authorList>
    </citation>
    <scope>NUCLEOTIDE SEQUENCE [LARGE SCALE GENOMIC DNA]</scope>
    <source>
        <strain evidence="9">AL3</strain>
        <tissue evidence="9">Liver</tissue>
    </source>
</reference>
<dbReference type="Pfam" id="PF08806">
    <property type="entry name" value="Sep15_SelM"/>
    <property type="match status" value="1"/>
</dbReference>
<evidence type="ECO:0000256" key="4">
    <source>
        <dbReference type="ARBA" id="ARBA00022824"/>
    </source>
</evidence>
<dbReference type="GO" id="GO:0005788">
    <property type="term" value="C:endoplasmic reticulum lumen"/>
    <property type="evidence" value="ECO:0007669"/>
    <property type="project" value="UniProtKB-SubCell"/>
</dbReference>
<proteinExistence type="inferred from homology"/>
<dbReference type="EMBL" id="JBGFUD010000335">
    <property type="protein sequence ID" value="MFH4974299.1"/>
    <property type="molecule type" value="Genomic_DNA"/>
</dbReference>
<sequence>MLINAHSGVVFFAILQYVQLSISDRTLSDDECQAQGFNRKSLQCSSCNELAQFHLDLLVADCNSCCTKDVVNDQSKKFASAVIQYCECNLMRFPQIQAFVKSDLAYKWGKRVKLQEVRGTLPTIVLKDAFGEVQDSMNIAKWDTDDITEFLNSGLEQ</sequence>
<comment type="subcellular location">
    <subcellularLocation>
        <location evidence="1">Endoplasmic reticulum lumen</location>
    </subcellularLocation>
</comment>
<evidence type="ECO:0000256" key="6">
    <source>
        <dbReference type="ARBA" id="ARBA00040775"/>
    </source>
</evidence>
<evidence type="ECO:0000256" key="2">
    <source>
        <dbReference type="ARBA" id="ARBA00005742"/>
    </source>
</evidence>
<evidence type="ECO:0000313" key="10">
    <source>
        <dbReference type="Proteomes" id="UP001608902"/>
    </source>
</evidence>
<dbReference type="InterPro" id="IPR036249">
    <property type="entry name" value="Thioredoxin-like_sf"/>
</dbReference>
<name>A0ABD6EAB7_9BILA</name>
<organism evidence="9 10">
    <name type="scientific">Gnathostoma spinigerum</name>
    <dbReference type="NCBI Taxonomy" id="75299"/>
    <lineage>
        <taxon>Eukaryota</taxon>
        <taxon>Metazoa</taxon>
        <taxon>Ecdysozoa</taxon>
        <taxon>Nematoda</taxon>
        <taxon>Chromadorea</taxon>
        <taxon>Rhabditida</taxon>
        <taxon>Spirurina</taxon>
        <taxon>Gnathostomatomorpha</taxon>
        <taxon>Gnathostomatoidea</taxon>
        <taxon>Gnathostomatidae</taxon>
        <taxon>Gnathostoma</taxon>
    </lineage>
</organism>
<gene>
    <name evidence="9" type="ORF">AB6A40_001008</name>
</gene>
<protein>
    <recommendedName>
        <fullName evidence="6">Selenoprotein F</fullName>
    </recommendedName>
</protein>
<dbReference type="InterPro" id="IPR039992">
    <property type="entry name" value="Sep15_SelM"/>
</dbReference>
<comment type="similarity">
    <text evidence="2">Belongs to the selenoprotein M/F family.</text>
</comment>
<dbReference type="Proteomes" id="UP001608902">
    <property type="component" value="Unassembled WGS sequence"/>
</dbReference>